<evidence type="ECO:0000313" key="1">
    <source>
        <dbReference type="EMBL" id="MBJ7880814.1"/>
    </source>
</evidence>
<keyword evidence="2" id="KW-1185">Reference proteome</keyword>
<sequence>MKTKFIMTLSVYCLFLMSVKPLQTDRVNANQQELSVIAVYDGNEGYGYNFVAQHKEDGSEYTMTFQKVSEAVSKEFDLDSEVFLNQKFEVTYTVKKVVTKDENGFDEEDEIFTIVRLKAI</sequence>
<dbReference type="RefSeq" id="WP_199598754.1">
    <property type="nucleotide sequence ID" value="NZ_JAEHJZ010000019.1"/>
</dbReference>
<protein>
    <submittedName>
        <fullName evidence="1">Uncharacterized protein</fullName>
    </submittedName>
</protein>
<comment type="caution">
    <text evidence="1">The sequence shown here is derived from an EMBL/GenBank/DDBJ whole genome shotgun (WGS) entry which is preliminary data.</text>
</comment>
<organism evidence="1 2">
    <name type="scientific">Gelidibacter salicanalis</name>
    <dbReference type="NCBI Taxonomy" id="291193"/>
    <lineage>
        <taxon>Bacteria</taxon>
        <taxon>Pseudomonadati</taxon>
        <taxon>Bacteroidota</taxon>
        <taxon>Flavobacteriia</taxon>
        <taxon>Flavobacteriales</taxon>
        <taxon>Flavobacteriaceae</taxon>
        <taxon>Gelidibacter</taxon>
    </lineage>
</organism>
<evidence type="ECO:0000313" key="2">
    <source>
        <dbReference type="Proteomes" id="UP000662373"/>
    </source>
</evidence>
<reference evidence="1 2" key="1">
    <citation type="submission" date="2020-09" db="EMBL/GenBank/DDBJ databases">
        <title>Draft genome of Gelidibacter salicanalis PAMC21136.</title>
        <authorList>
            <person name="Park H."/>
        </authorList>
    </citation>
    <scope>NUCLEOTIDE SEQUENCE [LARGE SCALE GENOMIC DNA]</scope>
    <source>
        <strain evidence="1 2">PAMC21136</strain>
    </source>
</reference>
<accession>A0A934NJ32</accession>
<name>A0A934NJ32_9FLAO</name>
<gene>
    <name evidence="1" type="ORF">JEM65_09165</name>
</gene>
<dbReference type="AlphaFoldDB" id="A0A934NJ32"/>
<dbReference type="Proteomes" id="UP000662373">
    <property type="component" value="Unassembled WGS sequence"/>
</dbReference>
<proteinExistence type="predicted"/>
<dbReference type="EMBL" id="JAEHJZ010000019">
    <property type="protein sequence ID" value="MBJ7880814.1"/>
    <property type="molecule type" value="Genomic_DNA"/>
</dbReference>